<evidence type="ECO:0000256" key="11">
    <source>
        <dbReference type="HAMAP-Rule" id="MF_01145"/>
    </source>
</evidence>
<dbReference type="PROSITE" id="PS50198">
    <property type="entry name" value="PPIC_PPIASE_2"/>
    <property type="match status" value="1"/>
</dbReference>
<evidence type="ECO:0000256" key="2">
    <source>
        <dbReference type="ARBA" id="ARBA00004193"/>
    </source>
</evidence>
<evidence type="ECO:0000313" key="13">
    <source>
        <dbReference type="EMBL" id="AST90482.1"/>
    </source>
</evidence>
<dbReference type="GO" id="GO:0003755">
    <property type="term" value="F:peptidyl-prolyl cis-trans isomerase activity"/>
    <property type="evidence" value="ECO:0007669"/>
    <property type="project" value="UniProtKB-UniRule"/>
</dbReference>
<dbReference type="InterPro" id="IPR000297">
    <property type="entry name" value="PPIase_PpiC"/>
</dbReference>
<dbReference type="AlphaFoldDB" id="A0A223KLZ5"/>
<evidence type="ECO:0000256" key="5">
    <source>
        <dbReference type="ARBA" id="ARBA00022729"/>
    </source>
</evidence>
<accession>A0A223KLZ5</accession>
<organism evidence="13 14">
    <name type="scientific">Sutcliffiella cohnii</name>
    <dbReference type="NCBI Taxonomy" id="33932"/>
    <lineage>
        <taxon>Bacteria</taxon>
        <taxon>Bacillati</taxon>
        <taxon>Bacillota</taxon>
        <taxon>Bacilli</taxon>
        <taxon>Bacillales</taxon>
        <taxon>Bacillaceae</taxon>
        <taxon>Sutcliffiella</taxon>
    </lineage>
</organism>
<keyword evidence="4 11" id="KW-1003">Cell membrane</keyword>
<dbReference type="STRING" id="1314751.GCA_001591425_04827"/>
<evidence type="ECO:0000256" key="7">
    <source>
        <dbReference type="ARBA" id="ARBA00023136"/>
    </source>
</evidence>
<dbReference type="EMBL" id="CP018866">
    <property type="protein sequence ID" value="AST90482.1"/>
    <property type="molecule type" value="Genomic_DNA"/>
</dbReference>
<comment type="similarity">
    <text evidence="3 11">Belongs to the PrsA family.</text>
</comment>
<evidence type="ECO:0000256" key="3">
    <source>
        <dbReference type="ARBA" id="ARBA00006071"/>
    </source>
</evidence>
<dbReference type="PROSITE" id="PS51257">
    <property type="entry name" value="PROKAR_LIPOPROTEIN"/>
    <property type="match status" value="1"/>
</dbReference>
<dbReference type="InterPro" id="IPR046357">
    <property type="entry name" value="PPIase_dom_sf"/>
</dbReference>
<dbReference type="SUPFAM" id="SSF109998">
    <property type="entry name" value="Triger factor/SurA peptide-binding domain-like"/>
    <property type="match status" value="1"/>
</dbReference>
<dbReference type="GO" id="GO:0005886">
    <property type="term" value="C:plasma membrane"/>
    <property type="evidence" value="ECO:0007669"/>
    <property type="project" value="UniProtKB-SubCell"/>
</dbReference>
<keyword evidence="8 11" id="KW-0564">Palmitate</keyword>
<dbReference type="EC" id="5.2.1.8" evidence="11"/>
<dbReference type="Pfam" id="PF13616">
    <property type="entry name" value="Rotamase_3"/>
    <property type="match status" value="1"/>
</dbReference>
<dbReference type="KEGG" id="bcoh:BC6307_03925"/>
<evidence type="ECO:0000259" key="12">
    <source>
        <dbReference type="PROSITE" id="PS50198"/>
    </source>
</evidence>
<comment type="catalytic activity">
    <reaction evidence="1 11">
        <text>[protein]-peptidylproline (omega=180) = [protein]-peptidylproline (omega=0)</text>
        <dbReference type="Rhea" id="RHEA:16237"/>
        <dbReference type="Rhea" id="RHEA-COMP:10747"/>
        <dbReference type="Rhea" id="RHEA-COMP:10748"/>
        <dbReference type="ChEBI" id="CHEBI:83833"/>
        <dbReference type="ChEBI" id="CHEBI:83834"/>
        <dbReference type="EC" id="5.2.1.8"/>
    </reaction>
</comment>
<dbReference type="Proteomes" id="UP000215224">
    <property type="component" value="Chromosome"/>
</dbReference>
<evidence type="ECO:0000256" key="1">
    <source>
        <dbReference type="ARBA" id="ARBA00000971"/>
    </source>
</evidence>
<dbReference type="RefSeq" id="WP_066421539.1">
    <property type="nucleotide sequence ID" value="NZ_CP018866.1"/>
</dbReference>
<keyword evidence="10 11" id="KW-0449">Lipoprotein</keyword>
<keyword evidence="7 11" id="KW-0472">Membrane</keyword>
<dbReference type="Gene3D" id="3.10.50.40">
    <property type="match status" value="1"/>
</dbReference>
<dbReference type="GO" id="GO:0006457">
    <property type="term" value="P:protein folding"/>
    <property type="evidence" value="ECO:0007669"/>
    <property type="project" value="UniProtKB-UniRule"/>
</dbReference>
<reference evidence="13 14" key="1">
    <citation type="submission" date="2016-12" db="EMBL/GenBank/DDBJ databases">
        <title>The whole genome sequencing and assembly of Bacillus cohnii DSM 6307T strain.</title>
        <authorList>
            <person name="Lee Y.-J."/>
            <person name="Yi H."/>
            <person name="Bahn Y.-S."/>
            <person name="Kim J.F."/>
            <person name="Lee D.-W."/>
        </authorList>
    </citation>
    <scope>NUCLEOTIDE SEQUENCE [LARGE SCALE GENOMIC DNA]</scope>
    <source>
        <strain evidence="13 14">DSM 6307</strain>
    </source>
</reference>
<evidence type="ECO:0000256" key="4">
    <source>
        <dbReference type="ARBA" id="ARBA00022475"/>
    </source>
</evidence>
<keyword evidence="6 11" id="KW-0697">Rotamase</keyword>
<dbReference type="InterPro" id="IPR023059">
    <property type="entry name" value="Foldase_PrsA"/>
</dbReference>
<evidence type="ECO:0000256" key="8">
    <source>
        <dbReference type="ARBA" id="ARBA00023139"/>
    </source>
</evidence>
<dbReference type="PANTHER" id="PTHR47245">
    <property type="entry name" value="PEPTIDYLPROLYL ISOMERASE"/>
    <property type="match status" value="1"/>
</dbReference>
<keyword evidence="14" id="KW-1185">Reference proteome</keyword>
<evidence type="ECO:0000313" key="14">
    <source>
        <dbReference type="Proteomes" id="UP000215224"/>
    </source>
</evidence>
<name>A0A223KLZ5_9BACI</name>
<proteinExistence type="inferred from homology"/>
<evidence type="ECO:0000256" key="6">
    <source>
        <dbReference type="ARBA" id="ARBA00023110"/>
    </source>
</evidence>
<comment type="function">
    <text evidence="11">Plays a major role in protein secretion by helping the post-translocational extracellular folding of several secreted proteins.</text>
</comment>
<evidence type="ECO:0000256" key="10">
    <source>
        <dbReference type="ARBA" id="ARBA00023288"/>
    </source>
</evidence>
<gene>
    <name evidence="11" type="primary">prsA</name>
    <name evidence="13" type="ORF">BC6307_03925</name>
</gene>
<keyword evidence="5 11" id="KW-0732">Signal</keyword>
<dbReference type="PANTHER" id="PTHR47245:SF1">
    <property type="entry name" value="FOLDASE PROTEIN PRSA"/>
    <property type="match status" value="1"/>
</dbReference>
<evidence type="ECO:0000256" key="9">
    <source>
        <dbReference type="ARBA" id="ARBA00023235"/>
    </source>
</evidence>
<dbReference type="InterPro" id="IPR027304">
    <property type="entry name" value="Trigger_fact/SurA_dom_sf"/>
</dbReference>
<comment type="subcellular location">
    <subcellularLocation>
        <location evidence="2 11">Cell membrane</location>
        <topology evidence="2 11">Lipid-anchor</topology>
    </subcellularLocation>
</comment>
<dbReference type="HAMAP" id="MF_01145">
    <property type="entry name" value="Foldase_PrsA"/>
    <property type="match status" value="1"/>
</dbReference>
<protein>
    <recommendedName>
        <fullName evidence="11">Foldase protein PrsA</fullName>
        <ecNumber evidence="11">5.2.1.8</ecNumber>
    </recommendedName>
</protein>
<sequence length="293" mass="33318">MRNWYFSILAGLLLIGLVACNNNSINDSEEIAEETVVATSTDGDITKEELYEAMKIRFGEEILRELVYGKVLSNQIEITDEEVQERLDELKEQLGPQYELALRNSGFKSDDQFIPTLTVSMLQEKIGMEAVTVTDEEIKEYYDQLKLPIRASHILVEDEQLAQEIKAKLNEGEDFSELAKEYSTDATAENGGDLDWFGPGRMLTEFEDAAYNLEIGEISDIVETMYGYHIILLTDKEEKQPFDEVYEQIKNEVRQNKVMADPTIVETAVQEALKDANVKVLDGQLKNTFTTED</sequence>
<dbReference type="SUPFAM" id="SSF54534">
    <property type="entry name" value="FKBP-like"/>
    <property type="match status" value="1"/>
</dbReference>
<feature type="domain" description="PpiC" evidence="12">
    <location>
        <begin position="146"/>
        <end position="235"/>
    </location>
</feature>
<dbReference type="InterPro" id="IPR050245">
    <property type="entry name" value="PrsA_foldase"/>
</dbReference>
<keyword evidence="9 11" id="KW-0413">Isomerase</keyword>